<organism evidence="2 3">
    <name type="scientific">Streptomyces thermocoprophilus</name>
    <dbReference type="NCBI Taxonomy" id="78356"/>
    <lineage>
        <taxon>Bacteria</taxon>
        <taxon>Bacillati</taxon>
        <taxon>Actinomycetota</taxon>
        <taxon>Actinomycetes</taxon>
        <taxon>Kitasatosporales</taxon>
        <taxon>Streptomycetaceae</taxon>
        <taxon>Streptomyces</taxon>
    </lineage>
</organism>
<feature type="compositionally biased region" description="Basic and acidic residues" evidence="1">
    <location>
        <begin position="96"/>
        <end position="106"/>
    </location>
</feature>
<dbReference type="Proteomes" id="UP001589703">
    <property type="component" value="Unassembled WGS sequence"/>
</dbReference>
<proteinExistence type="predicted"/>
<protein>
    <submittedName>
        <fullName evidence="2">Uncharacterized protein</fullName>
    </submittedName>
</protein>
<dbReference type="RefSeq" id="WP_385859547.1">
    <property type="nucleotide sequence ID" value="NZ_JBHMAR010000032.1"/>
</dbReference>
<evidence type="ECO:0000256" key="1">
    <source>
        <dbReference type="SAM" id="MobiDB-lite"/>
    </source>
</evidence>
<gene>
    <name evidence="2" type="ORF">ACFFRO_21505</name>
</gene>
<sequence length="106" mass="11791">MCLDPQAGHTDIPYEVMRWSMDQLDEQIRVSRAWMRPRPDLVAAVHRLASGVHQEYRGAVDDDEFPRVVAVRRTVPEEDLPAVLEAASGRNPDGAATDRRLSGGSP</sequence>
<accession>A0ABV5VIK2</accession>
<reference evidence="2 3" key="1">
    <citation type="submission" date="2024-09" db="EMBL/GenBank/DDBJ databases">
        <authorList>
            <person name="Sun Q."/>
            <person name="Mori K."/>
        </authorList>
    </citation>
    <scope>NUCLEOTIDE SEQUENCE [LARGE SCALE GENOMIC DNA]</scope>
    <source>
        <strain evidence="2 3">JCM 10918</strain>
    </source>
</reference>
<name>A0ABV5VIK2_9ACTN</name>
<evidence type="ECO:0000313" key="2">
    <source>
        <dbReference type="EMBL" id="MFB9737672.1"/>
    </source>
</evidence>
<comment type="caution">
    <text evidence="2">The sequence shown here is derived from an EMBL/GenBank/DDBJ whole genome shotgun (WGS) entry which is preliminary data.</text>
</comment>
<dbReference type="EMBL" id="JBHMAR010000032">
    <property type="protein sequence ID" value="MFB9737672.1"/>
    <property type="molecule type" value="Genomic_DNA"/>
</dbReference>
<evidence type="ECO:0000313" key="3">
    <source>
        <dbReference type="Proteomes" id="UP001589703"/>
    </source>
</evidence>
<feature type="region of interest" description="Disordered" evidence="1">
    <location>
        <begin position="83"/>
        <end position="106"/>
    </location>
</feature>
<keyword evidence="3" id="KW-1185">Reference proteome</keyword>